<comment type="caution">
    <text evidence="6">The sequence shown here is derived from an EMBL/GenBank/DDBJ whole genome shotgun (WGS) entry which is preliminary data.</text>
</comment>
<dbReference type="InterPro" id="IPR036388">
    <property type="entry name" value="WH-like_DNA-bd_sf"/>
</dbReference>
<comment type="similarity">
    <text evidence="1">Belongs to the BlaI transcriptional regulatory family.</text>
</comment>
<dbReference type="EMBL" id="JBHTMM010000006">
    <property type="protein sequence ID" value="MFD1305609.1"/>
    <property type="molecule type" value="Genomic_DNA"/>
</dbReference>
<protein>
    <submittedName>
        <fullName evidence="6">BlaI/MecI/CopY family transcriptional regulator</fullName>
    </submittedName>
</protein>
<dbReference type="InterPro" id="IPR036390">
    <property type="entry name" value="WH_DNA-bd_sf"/>
</dbReference>
<gene>
    <name evidence="6" type="ORF">ACFQ5X_07090</name>
</gene>
<evidence type="ECO:0000313" key="6">
    <source>
        <dbReference type="EMBL" id="MFD1305609.1"/>
    </source>
</evidence>
<organism evidence="6 7">
    <name type="scientific">Streptomyces kaempferi</name>
    <dbReference type="NCBI Taxonomy" id="333725"/>
    <lineage>
        <taxon>Bacteria</taxon>
        <taxon>Bacillati</taxon>
        <taxon>Actinomycetota</taxon>
        <taxon>Actinomycetes</taxon>
        <taxon>Kitasatosporales</taxon>
        <taxon>Streptomycetaceae</taxon>
        <taxon>Streptomyces</taxon>
    </lineage>
</organism>
<evidence type="ECO:0000256" key="3">
    <source>
        <dbReference type="ARBA" id="ARBA00023125"/>
    </source>
</evidence>
<dbReference type="Proteomes" id="UP001597058">
    <property type="component" value="Unassembled WGS sequence"/>
</dbReference>
<keyword evidence="3" id="KW-0238">DNA-binding</keyword>
<keyword evidence="4" id="KW-0804">Transcription</keyword>
<dbReference type="Gene3D" id="1.10.10.10">
    <property type="entry name" value="Winged helix-like DNA-binding domain superfamily/Winged helix DNA-binding domain"/>
    <property type="match status" value="1"/>
</dbReference>
<evidence type="ECO:0000256" key="1">
    <source>
        <dbReference type="ARBA" id="ARBA00011046"/>
    </source>
</evidence>
<evidence type="ECO:0000256" key="5">
    <source>
        <dbReference type="SAM" id="MobiDB-lite"/>
    </source>
</evidence>
<proteinExistence type="inferred from homology"/>
<dbReference type="InterPro" id="IPR005650">
    <property type="entry name" value="BlaI_family"/>
</dbReference>
<dbReference type="RefSeq" id="WP_329525738.1">
    <property type="nucleotide sequence ID" value="NZ_JBHSKH010000026.1"/>
</dbReference>
<evidence type="ECO:0000313" key="7">
    <source>
        <dbReference type="Proteomes" id="UP001597058"/>
    </source>
</evidence>
<evidence type="ECO:0000256" key="2">
    <source>
        <dbReference type="ARBA" id="ARBA00023015"/>
    </source>
</evidence>
<reference evidence="7" key="1">
    <citation type="journal article" date="2019" name="Int. J. Syst. Evol. Microbiol.">
        <title>The Global Catalogue of Microorganisms (GCM) 10K type strain sequencing project: providing services to taxonomists for standard genome sequencing and annotation.</title>
        <authorList>
            <consortium name="The Broad Institute Genomics Platform"/>
            <consortium name="The Broad Institute Genome Sequencing Center for Infectious Disease"/>
            <person name="Wu L."/>
            <person name="Ma J."/>
        </authorList>
    </citation>
    <scope>NUCLEOTIDE SEQUENCE [LARGE SCALE GENOMIC DNA]</scope>
    <source>
        <strain evidence="7">CGMCC 4.7020</strain>
    </source>
</reference>
<dbReference type="SUPFAM" id="SSF46785">
    <property type="entry name" value="Winged helix' DNA-binding domain"/>
    <property type="match status" value="1"/>
</dbReference>
<accession>A0ABW3X7H8</accession>
<feature type="region of interest" description="Disordered" evidence="5">
    <location>
        <begin position="1"/>
        <end position="22"/>
    </location>
</feature>
<keyword evidence="2" id="KW-0805">Transcription regulation</keyword>
<evidence type="ECO:0000256" key="4">
    <source>
        <dbReference type="ARBA" id="ARBA00023163"/>
    </source>
</evidence>
<dbReference type="Pfam" id="PF03965">
    <property type="entry name" value="Penicillinase_R"/>
    <property type="match status" value="1"/>
</dbReference>
<sequence length="127" mass="13995">MSDKRRDGGRPHGRLVADAPAPLWEAGEPMTARQVDAALDRGPARTTMATILTRLHEKGTLRRIPSGRGFAHEPAQDAAGLVAGRMRRELESEPRRDLALRRFVSPLSESDEDTLRCLLLEAEDGSE</sequence>
<feature type="compositionally biased region" description="Basic and acidic residues" evidence="5">
    <location>
        <begin position="1"/>
        <end position="10"/>
    </location>
</feature>
<keyword evidence="7" id="KW-1185">Reference proteome</keyword>
<name>A0ABW3X7H8_9ACTN</name>